<reference evidence="12" key="1">
    <citation type="journal article" date="2020" name="Fungal Divers.">
        <title>Resolving the Mortierellaceae phylogeny through synthesis of multi-gene phylogenetics and phylogenomics.</title>
        <authorList>
            <person name="Vandepol N."/>
            <person name="Liber J."/>
            <person name="Desiro A."/>
            <person name="Na H."/>
            <person name="Kennedy M."/>
            <person name="Barry K."/>
            <person name="Grigoriev I.V."/>
            <person name="Miller A.N."/>
            <person name="O'Donnell K."/>
            <person name="Stajich J.E."/>
            <person name="Bonito G."/>
        </authorList>
    </citation>
    <scope>NUCLEOTIDE SEQUENCE</scope>
    <source>
        <strain evidence="12">NRRL 2591</strain>
    </source>
</reference>
<protein>
    <recommendedName>
        <fullName evidence="11">C2H2-type domain-containing protein</fullName>
    </recommendedName>
</protein>
<dbReference type="GO" id="GO:0000981">
    <property type="term" value="F:DNA-binding transcription factor activity, RNA polymerase II-specific"/>
    <property type="evidence" value="ECO:0007669"/>
    <property type="project" value="UniProtKB-ARBA"/>
</dbReference>
<feature type="compositionally biased region" description="Low complexity" evidence="10">
    <location>
        <begin position="393"/>
        <end position="409"/>
    </location>
</feature>
<evidence type="ECO:0000256" key="2">
    <source>
        <dbReference type="ARBA" id="ARBA00022723"/>
    </source>
</evidence>
<dbReference type="InterPro" id="IPR013087">
    <property type="entry name" value="Znf_C2H2_type"/>
</dbReference>
<evidence type="ECO:0000313" key="12">
    <source>
        <dbReference type="EMBL" id="KAF9541749.1"/>
    </source>
</evidence>
<feature type="compositionally biased region" description="Polar residues" evidence="10">
    <location>
        <begin position="163"/>
        <end position="173"/>
    </location>
</feature>
<dbReference type="SMART" id="SM00355">
    <property type="entry name" value="ZnF_C2H2"/>
    <property type="match status" value="4"/>
</dbReference>
<feature type="domain" description="C2H2-type" evidence="11">
    <location>
        <begin position="356"/>
        <end position="385"/>
    </location>
</feature>
<keyword evidence="2" id="KW-0479">Metal-binding</keyword>
<feature type="region of interest" description="Disordered" evidence="10">
    <location>
        <begin position="642"/>
        <end position="680"/>
    </location>
</feature>
<dbReference type="GO" id="GO:0008270">
    <property type="term" value="F:zinc ion binding"/>
    <property type="evidence" value="ECO:0007669"/>
    <property type="project" value="UniProtKB-KW"/>
</dbReference>
<keyword evidence="4 9" id="KW-0863">Zinc-finger</keyword>
<feature type="domain" description="C2H2-type" evidence="11">
    <location>
        <begin position="80"/>
        <end position="104"/>
    </location>
</feature>
<dbReference type="GO" id="GO:0000433">
    <property type="term" value="P:carbon catabolite repression of transcription from RNA polymerase II promoter by glucose"/>
    <property type="evidence" value="ECO:0007669"/>
    <property type="project" value="TreeGrafter"/>
</dbReference>
<feature type="compositionally biased region" description="Basic residues" evidence="10">
    <location>
        <begin position="657"/>
        <end position="666"/>
    </location>
</feature>
<feature type="compositionally biased region" description="Low complexity" evidence="10">
    <location>
        <begin position="646"/>
        <end position="656"/>
    </location>
</feature>
<organism evidence="12 13">
    <name type="scientific">Mortierella hygrophila</name>
    <dbReference type="NCBI Taxonomy" id="979708"/>
    <lineage>
        <taxon>Eukaryota</taxon>
        <taxon>Fungi</taxon>
        <taxon>Fungi incertae sedis</taxon>
        <taxon>Mucoromycota</taxon>
        <taxon>Mortierellomycotina</taxon>
        <taxon>Mortierellomycetes</taxon>
        <taxon>Mortierellales</taxon>
        <taxon>Mortierellaceae</taxon>
        <taxon>Mortierella</taxon>
    </lineage>
</organism>
<feature type="compositionally biased region" description="Low complexity" evidence="10">
    <location>
        <begin position="591"/>
        <end position="616"/>
    </location>
</feature>
<dbReference type="InterPro" id="IPR051007">
    <property type="entry name" value="creA/MIG_C2H2-ZnF"/>
</dbReference>
<dbReference type="SUPFAM" id="SSF57667">
    <property type="entry name" value="beta-beta-alpha zinc fingers"/>
    <property type="match status" value="2"/>
</dbReference>
<evidence type="ECO:0000256" key="3">
    <source>
        <dbReference type="ARBA" id="ARBA00022737"/>
    </source>
</evidence>
<dbReference type="EMBL" id="JAAAXW010000157">
    <property type="protein sequence ID" value="KAF9541749.1"/>
    <property type="molecule type" value="Genomic_DNA"/>
</dbReference>
<comment type="subcellular location">
    <subcellularLocation>
        <location evidence="1">Nucleus</location>
    </subcellularLocation>
</comment>
<feature type="region of interest" description="Disordered" evidence="10">
    <location>
        <begin position="380"/>
        <end position="409"/>
    </location>
</feature>
<evidence type="ECO:0000256" key="6">
    <source>
        <dbReference type="ARBA" id="ARBA00023015"/>
    </source>
</evidence>
<dbReference type="FunFam" id="3.30.160.60:FF:000072">
    <property type="entry name" value="zinc finger protein 143 isoform X1"/>
    <property type="match status" value="2"/>
</dbReference>
<sequence length="680" mass="74019">MESAFQIADSTTNTTTSNLIDMTAATAAMNNIVPSFSLSRPSSPPSNEKRLYRCPVCSKSFLRLEHSNRHILIHTGEKPFNCSYPGCPKRFSRSDELARHSRTHGFAALVSDPYDWNNNNTNPTSPTTPTLATPSPSLSPSINRSSPSTSTSAYSPVSLSSLHLTSGISTPLDPSQVPPHQQQYQQQQQQQPSYSHVMLMPTYSMVQQQQTVSSPVSDDTIPNTATNTTYTNTATTANHFKRFSVPLLSMNAGNSHSDYNNNNSMSCDADAAATGPTWDTNNARRHASMPAAMEQSFFASSHHHPQDPSSAANSMVDVDGLPRKPHICSWPNCNKTFTRSAHLTRHVRAHGGEKPYSCPHEGCGKRFSRSDVLKEHIRIHDGNRVRKRRVRGSSDSNSTSSHSSTASAAASAAAKRNSIVATASLAVTADQTTAQMFAIPPPLTCRAPNGMGTMPNPAFSVSPFRSCEAQPSPDMHHPYAHHFQPQASLSPREPSLSSSPPYRGQDGSFVQGGAAATTMSIQPNSSFNALLGMESVAHLDRSSPSSSWHQQQQLTQQRGGSGDAAVSYSATPYQQGAPYPNANAPSFSGMSQTTTQYPTSSSSLPSSNHSNNQEQQQPITLATMAAVASMEADLISLQQNWSPVPQQQQHQQQQLHQPHHQHHHQQQQRYEPYQYYSSAM</sequence>
<name>A0A9P6K1Q1_9FUNG</name>
<dbReference type="GO" id="GO:0000978">
    <property type="term" value="F:RNA polymerase II cis-regulatory region sequence-specific DNA binding"/>
    <property type="evidence" value="ECO:0007669"/>
    <property type="project" value="TreeGrafter"/>
</dbReference>
<evidence type="ECO:0000256" key="9">
    <source>
        <dbReference type="PROSITE-ProRule" id="PRU00042"/>
    </source>
</evidence>
<gene>
    <name evidence="12" type="ORF">EC957_002707</name>
</gene>
<dbReference type="PANTHER" id="PTHR47428">
    <property type="entry name" value="REGULATORY PROTEIN MIG1-RELATED"/>
    <property type="match status" value="1"/>
</dbReference>
<keyword evidence="5" id="KW-0862">Zinc</keyword>
<keyword evidence="13" id="KW-1185">Reference proteome</keyword>
<dbReference type="AlphaFoldDB" id="A0A9P6K1Q1"/>
<keyword evidence="7" id="KW-0804">Transcription</keyword>
<dbReference type="GO" id="GO:0005634">
    <property type="term" value="C:nucleus"/>
    <property type="evidence" value="ECO:0007669"/>
    <property type="project" value="UniProtKB-SubCell"/>
</dbReference>
<dbReference type="GO" id="GO:0005737">
    <property type="term" value="C:cytoplasm"/>
    <property type="evidence" value="ECO:0007669"/>
    <property type="project" value="TreeGrafter"/>
</dbReference>
<dbReference type="Gene3D" id="3.30.160.60">
    <property type="entry name" value="Classic Zinc Finger"/>
    <property type="match status" value="4"/>
</dbReference>
<feature type="compositionally biased region" description="Low complexity" evidence="10">
    <location>
        <begin position="174"/>
        <end position="193"/>
    </location>
</feature>
<feature type="domain" description="C2H2-type" evidence="11">
    <location>
        <begin position="52"/>
        <end position="79"/>
    </location>
</feature>
<feature type="region of interest" description="Disordered" evidence="10">
    <location>
        <begin position="111"/>
        <end position="193"/>
    </location>
</feature>
<feature type="compositionally biased region" description="Low complexity" evidence="10">
    <location>
        <begin position="542"/>
        <end position="557"/>
    </location>
</feature>
<accession>A0A9P6K1Q1</accession>
<keyword evidence="6" id="KW-0805">Transcription regulation</keyword>
<feature type="region of interest" description="Disordered" evidence="10">
    <location>
        <begin position="465"/>
        <end position="510"/>
    </location>
</feature>
<feature type="compositionally biased region" description="Low complexity" evidence="10">
    <location>
        <begin position="488"/>
        <end position="501"/>
    </location>
</feature>
<feature type="domain" description="C2H2-type" evidence="11">
    <location>
        <begin position="326"/>
        <end position="355"/>
    </location>
</feature>
<evidence type="ECO:0000256" key="1">
    <source>
        <dbReference type="ARBA" id="ARBA00004123"/>
    </source>
</evidence>
<evidence type="ECO:0000256" key="7">
    <source>
        <dbReference type="ARBA" id="ARBA00023163"/>
    </source>
</evidence>
<dbReference type="PANTHER" id="PTHR47428:SF2">
    <property type="entry name" value="ZINC FINGER PROTEIN RSV1"/>
    <property type="match status" value="1"/>
</dbReference>
<evidence type="ECO:0000313" key="13">
    <source>
        <dbReference type="Proteomes" id="UP000723463"/>
    </source>
</evidence>
<dbReference type="InterPro" id="IPR036236">
    <property type="entry name" value="Znf_C2H2_sf"/>
</dbReference>
<evidence type="ECO:0000256" key="5">
    <source>
        <dbReference type="ARBA" id="ARBA00022833"/>
    </source>
</evidence>
<evidence type="ECO:0000256" key="8">
    <source>
        <dbReference type="ARBA" id="ARBA00023242"/>
    </source>
</evidence>
<evidence type="ECO:0000259" key="11">
    <source>
        <dbReference type="PROSITE" id="PS50157"/>
    </source>
</evidence>
<evidence type="ECO:0000256" key="10">
    <source>
        <dbReference type="SAM" id="MobiDB-lite"/>
    </source>
</evidence>
<comment type="caution">
    <text evidence="12">The sequence shown here is derived from an EMBL/GenBank/DDBJ whole genome shotgun (WGS) entry which is preliminary data.</text>
</comment>
<feature type="region of interest" description="Disordered" evidence="10">
    <location>
        <begin position="298"/>
        <end position="318"/>
    </location>
</feature>
<dbReference type="PROSITE" id="PS50157">
    <property type="entry name" value="ZINC_FINGER_C2H2_2"/>
    <property type="match status" value="4"/>
</dbReference>
<keyword evidence="8" id="KW-0539">Nucleus</keyword>
<feature type="compositionally biased region" description="Low complexity" evidence="10">
    <location>
        <begin position="117"/>
        <end position="162"/>
    </location>
</feature>
<proteinExistence type="predicted"/>
<dbReference type="Pfam" id="PF00096">
    <property type="entry name" value="zf-C2H2"/>
    <property type="match status" value="3"/>
</dbReference>
<dbReference type="Proteomes" id="UP000723463">
    <property type="component" value="Unassembled WGS sequence"/>
</dbReference>
<evidence type="ECO:0000256" key="4">
    <source>
        <dbReference type="ARBA" id="ARBA00022771"/>
    </source>
</evidence>
<dbReference type="FunFam" id="3.30.160.60:FF:000018">
    <property type="entry name" value="Krueppel-like factor 15"/>
    <property type="match status" value="1"/>
</dbReference>
<dbReference type="PROSITE" id="PS00028">
    <property type="entry name" value="ZINC_FINGER_C2H2_1"/>
    <property type="match status" value="4"/>
</dbReference>
<keyword evidence="3" id="KW-0677">Repeat</keyword>
<feature type="region of interest" description="Disordered" evidence="10">
    <location>
        <begin position="538"/>
        <end position="616"/>
    </location>
</feature>